<dbReference type="AlphaFoldDB" id="A0A445FUL5"/>
<protein>
    <submittedName>
        <fullName evidence="2">Thaumatin-like protein</fullName>
    </submittedName>
</protein>
<dbReference type="InterPro" id="IPR001938">
    <property type="entry name" value="Thaumatin"/>
</dbReference>
<accession>A0A445FUL5</accession>
<dbReference type="Proteomes" id="UP000289340">
    <property type="component" value="Chromosome 18"/>
</dbReference>
<evidence type="ECO:0000256" key="1">
    <source>
        <dbReference type="ARBA" id="ARBA00010607"/>
    </source>
</evidence>
<evidence type="ECO:0000313" key="3">
    <source>
        <dbReference type="Proteomes" id="UP000289340"/>
    </source>
</evidence>
<keyword evidence="3" id="KW-1185">Reference proteome</keyword>
<name>A0A445FUL5_GLYSO</name>
<organism evidence="2 3">
    <name type="scientific">Glycine soja</name>
    <name type="common">Wild soybean</name>
    <dbReference type="NCBI Taxonomy" id="3848"/>
    <lineage>
        <taxon>Eukaryota</taxon>
        <taxon>Viridiplantae</taxon>
        <taxon>Streptophyta</taxon>
        <taxon>Embryophyta</taxon>
        <taxon>Tracheophyta</taxon>
        <taxon>Spermatophyta</taxon>
        <taxon>Magnoliopsida</taxon>
        <taxon>eudicotyledons</taxon>
        <taxon>Gunneridae</taxon>
        <taxon>Pentapetalae</taxon>
        <taxon>rosids</taxon>
        <taxon>fabids</taxon>
        <taxon>Fabales</taxon>
        <taxon>Fabaceae</taxon>
        <taxon>Papilionoideae</taxon>
        <taxon>50 kb inversion clade</taxon>
        <taxon>NPAAA clade</taxon>
        <taxon>indigoferoid/millettioid clade</taxon>
        <taxon>Phaseoleae</taxon>
        <taxon>Glycine</taxon>
        <taxon>Glycine subgen. Soja</taxon>
    </lineage>
</organism>
<dbReference type="EMBL" id="QZWG01000018">
    <property type="protein sequence ID" value="RZB52615.1"/>
    <property type="molecule type" value="Genomic_DNA"/>
</dbReference>
<gene>
    <name evidence="2" type="ORF">D0Y65_048899</name>
</gene>
<reference evidence="2 3" key="1">
    <citation type="submission" date="2018-09" db="EMBL/GenBank/DDBJ databases">
        <title>A high-quality reference genome of wild soybean provides a powerful tool to mine soybean genomes.</title>
        <authorList>
            <person name="Xie M."/>
            <person name="Chung C.Y.L."/>
            <person name="Li M.-W."/>
            <person name="Wong F.-L."/>
            <person name="Chan T.-F."/>
            <person name="Lam H.-M."/>
        </authorList>
    </citation>
    <scope>NUCLEOTIDE SEQUENCE [LARGE SCALE GENOMIC DNA]</scope>
    <source>
        <strain evidence="3">cv. W05</strain>
        <tissue evidence="2">Hypocotyl of etiolated seedlings</tissue>
    </source>
</reference>
<dbReference type="SUPFAM" id="SSF49870">
    <property type="entry name" value="Osmotin, thaumatin-like protein"/>
    <property type="match status" value="1"/>
</dbReference>
<sequence>MSPCICTGKTLVFLEKSPSPSFYPDHETPSYLVFDFVHETPLASPIHTTLTTMNSIFRTLTFGVTPTLGLSSKRGHLKSHRRVELTLEFVDEFLNSLDNGLDGAQLILVNNCGESVWPGILGGAGQQTPKDGGMHLGSGKKGQGGVPPATVVEMTLGSSSSPLHFYDLSLVDGFNLLDSMKPVGGGVGCGVASCEVDLNVCCPSALEVKINGKVVGCKSACLAMQSAKYCCTRSYSDPKTCKPTLFNHLFKAICPKAYSYAYDDSSSLNR</sequence>
<evidence type="ECO:0000313" key="2">
    <source>
        <dbReference type="EMBL" id="RZB52615.1"/>
    </source>
</evidence>
<dbReference type="SMART" id="SM00205">
    <property type="entry name" value="THN"/>
    <property type="match status" value="1"/>
</dbReference>
<dbReference type="InterPro" id="IPR037176">
    <property type="entry name" value="Osmotin/thaumatin-like_sf"/>
</dbReference>
<proteinExistence type="inferred from homology"/>
<dbReference type="Pfam" id="PF00314">
    <property type="entry name" value="Thaumatin"/>
    <property type="match status" value="1"/>
</dbReference>
<dbReference type="PANTHER" id="PTHR31048">
    <property type="entry name" value="OS03G0233200 PROTEIN"/>
    <property type="match status" value="1"/>
</dbReference>
<comment type="caution">
    <text evidence="2">The sequence shown here is derived from an EMBL/GenBank/DDBJ whole genome shotgun (WGS) entry which is preliminary data.</text>
</comment>
<dbReference type="PROSITE" id="PS51367">
    <property type="entry name" value="THAUMATIN_2"/>
    <property type="match status" value="1"/>
</dbReference>
<comment type="similarity">
    <text evidence="1">Belongs to the thaumatin family.</text>
</comment>
<dbReference type="Gene3D" id="2.60.110.10">
    <property type="entry name" value="Thaumatin"/>
    <property type="match status" value="1"/>
</dbReference>